<gene>
    <name evidence="2" type="ORF">GCM10010269_39490</name>
</gene>
<protein>
    <submittedName>
        <fullName evidence="2">Uncharacterized protein</fullName>
    </submittedName>
</protein>
<organism evidence="2 3">
    <name type="scientific">Streptomyces humidus</name>
    <dbReference type="NCBI Taxonomy" id="52259"/>
    <lineage>
        <taxon>Bacteria</taxon>
        <taxon>Bacillati</taxon>
        <taxon>Actinomycetota</taxon>
        <taxon>Actinomycetes</taxon>
        <taxon>Kitasatosporales</taxon>
        <taxon>Streptomycetaceae</taxon>
        <taxon>Streptomyces</taxon>
    </lineage>
</organism>
<reference evidence="2" key="1">
    <citation type="journal article" date="2014" name="Int. J. Syst. Evol. Microbiol.">
        <title>Complete genome sequence of Corynebacterium casei LMG S-19264T (=DSM 44701T), isolated from a smear-ripened cheese.</title>
        <authorList>
            <consortium name="US DOE Joint Genome Institute (JGI-PGF)"/>
            <person name="Walter F."/>
            <person name="Albersmeier A."/>
            <person name="Kalinowski J."/>
            <person name="Ruckert C."/>
        </authorList>
    </citation>
    <scope>NUCLEOTIDE SEQUENCE</scope>
    <source>
        <strain evidence="2">JCM 4386</strain>
    </source>
</reference>
<dbReference type="AlphaFoldDB" id="A0A918FX17"/>
<dbReference type="RefSeq" id="WP_190150599.1">
    <property type="nucleotide sequence ID" value="NZ_BMTL01000015.1"/>
</dbReference>
<evidence type="ECO:0000313" key="3">
    <source>
        <dbReference type="Proteomes" id="UP000606194"/>
    </source>
</evidence>
<feature type="region of interest" description="Disordered" evidence="1">
    <location>
        <begin position="1"/>
        <end position="24"/>
    </location>
</feature>
<accession>A0A918FX17</accession>
<keyword evidence="3" id="KW-1185">Reference proteome</keyword>
<reference evidence="2" key="2">
    <citation type="submission" date="2020-09" db="EMBL/GenBank/DDBJ databases">
        <authorList>
            <person name="Sun Q."/>
            <person name="Ohkuma M."/>
        </authorList>
    </citation>
    <scope>NUCLEOTIDE SEQUENCE</scope>
    <source>
        <strain evidence="2">JCM 4386</strain>
    </source>
</reference>
<sequence length="299" mass="33768">MEQRTARSAAGPSPASAQSPVPADKLLHSGNSGFTIARSAQLKYEHRVEGRKLFADVIAYMNQADLNGASFYFYEEAFGKQDRVHWLIHWKTPNDYAISLHMVDHDEKMIDMLESDAVVDDAGAGVWGRAVVEGSVRERILVPQHGLVHEEDDHDSGELWVDPARLQTGQPDTELLHSANALLTLHRSGQASHEFRKEARLYAFAWQNEVNRKLPGRATSYLYEETFGVMDRLHWLIHLKDFDAYQELLELERTDKGFLALGERQFIAERKGGGTWGRSFVPGTIEDTVLLPYQLRPGA</sequence>
<evidence type="ECO:0000313" key="2">
    <source>
        <dbReference type="EMBL" id="GGR96737.1"/>
    </source>
</evidence>
<proteinExistence type="predicted"/>
<feature type="compositionally biased region" description="Low complexity" evidence="1">
    <location>
        <begin position="1"/>
        <end position="23"/>
    </location>
</feature>
<dbReference type="Proteomes" id="UP000606194">
    <property type="component" value="Unassembled WGS sequence"/>
</dbReference>
<name>A0A918FX17_9ACTN</name>
<evidence type="ECO:0000256" key="1">
    <source>
        <dbReference type="SAM" id="MobiDB-lite"/>
    </source>
</evidence>
<dbReference type="Pfam" id="PF19505">
    <property type="entry name" value="DUF6039"/>
    <property type="match status" value="1"/>
</dbReference>
<comment type="caution">
    <text evidence="2">The sequence shown here is derived from an EMBL/GenBank/DDBJ whole genome shotgun (WGS) entry which is preliminary data.</text>
</comment>
<dbReference type="EMBL" id="BMTL01000015">
    <property type="protein sequence ID" value="GGR96737.1"/>
    <property type="molecule type" value="Genomic_DNA"/>
</dbReference>
<dbReference type="InterPro" id="IPR046102">
    <property type="entry name" value="DUF6039"/>
</dbReference>